<dbReference type="InterPro" id="IPR007221">
    <property type="entry name" value="MreC"/>
</dbReference>
<dbReference type="PANTHER" id="PTHR34138">
    <property type="entry name" value="CELL SHAPE-DETERMINING PROTEIN MREC"/>
    <property type="match status" value="1"/>
</dbReference>
<dbReference type="EMBL" id="MLJW01000604">
    <property type="protein sequence ID" value="OIQ84614.1"/>
    <property type="molecule type" value="Genomic_DNA"/>
</dbReference>
<reference evidence="6" key="1">
    <citation type="submission" date="2016-10" db="EMBL/GenBank/DDBJ databases">
        <title>Sequence of Gallionella enrichment culture.</title>
        <authorList>
            <person name="Poehlein A."/>
            <person name="Muehling M."/>
            <person name="Daniel R."/>
        </authorList>
    </citation>
    <scope>NUCLEOTIDE SEQUENCE</scope>
</reference>
<dbReference type="InterPro" id="IPR055342">
    <property type="entry name" value="MreC_beta-barrel_core"/>
</dbReference>
<evidence type="ECO:0000256" key="1">
    <source>
        <dbReference type="ARBA" id="ARBA00009369"/>
    </source>
</evidence>
<dbReference type="PIRSF" id="PIRSF038471">
    <property type="entry name" value="MreC"/>
    <property type="match status" value="1"/>
</dbReference>
<sequence>MAVDARLHYLTEVRQGFAALLYPLEVIAHSPVAAYEQTRDFITRQDILSQENRELRQTRLQQSVDLQRFHVLQAENDHLRQLMGAAQASPQPAKLAEIIHTGRDPFTHKVIVSLGSQQGIVAGQAAVDEYGVIGQVTQVYPFSSEVTLVTDKDLAIPIQIERNGLRAIAFGHGRDDTVDLPYLPMNVDIREGDKLVTSGIDGIYPSGLAVARVSRIERNQDSPFARIICTPTAGIESHRQILLLAMAFVPATPADSRKMNLPRPHHASRRP</sequence>
<evidence type="ECO:0000313" key="6">
    <source>
        <dbReference type="EMBL" id="OIQ84614.1"/>
    </source>
</evidence>
<dbReference type="PANTHER" id="PTHR34138:SF1">
    <property type="entry name" value="CELL SHAPE-DETERMINING PROTEIN MREC"/>
    <property type="match status" value="1"/>
</dbReference>
<proteinExistence type="inferred from homology"/>
<evidence type="ECO:0000256" key="4">
    <source>
        <dbReference type="ARBA" id="ARBA00032089"/>
    </source>
</evidence>
<dbReference type="AlphaFoldDB" id="A0A1J5QM76"/>
<dbReference type="Pfam" id="PF04085">
    <property type="entry name" value="MreC"/>
    <property type="match status" value="1"/>
</dbReference>
<dbReference type="NCBIfam" id="TIGR00219">
    <property type="entry name" value="mreC"/>
    <property type="match status" value="1"/>
</dbReference>
<dbReference type="Gene3D" id="2.40.10.340">
    <property type="entry name" value="Rod shape-determining protein MreC, domain 1"/>
    <property type="match status" value="1"/>
</dbReference>
<dbReference type="GO" id="GO:0005886">
    <property type="term" value="C:plasma membrane"/>
    <property type="evidence" value="ECO:0007669"/>
    <property type="project" value="TreeGrafter"/>
</dbReference>
<keyword evidence="3" id="KW-0133">Cell shape</keyword>
<dbReference type="InterPro" id="IPR042175">
    <property type="entry name" value="Cell/Rod_MreC_2"/>
</dbReference>
<dbReference type="Gene3D" id="2.40.10.350">
    <property type="entry name" value="Rod shape-determining protein MreC, domain 2"/>
    <property type="match status" value="1"/>
</dbReference>
<comment type="similarity">
    <text evidence="1">Belongs to the MreC family.</text>
</comment>
<name>A0A1J5QM76_9ZZZZ</name>
<protein>
    <recommendedName>
        <fullName evidence="2">Cell shape-determining protein MreC</fullName>
    </recommendedName>
    <alternativeName>
        <fullName evidence="4">Cell shape protein MreC</fullName>
    </alternativeName>
</protein>
<organism evidence="6">
    <name type="scientific">mine drainage metagenome</name>
    <dbReference type="NCBI Taxonomy" id="410659"/>
    <lineage>
        <taxon>unclassified sequences</taxon>
        <taxon>metagenomes</taxon>
        <taxon>ecological metagenomes</taxon>
    </lineage>
</organism>
<evidence type="ECO:0000256" key="2">
    <source>
        <dbReference type="ARBA" id="ARBA00013855"/>
    </source>
</evidence>
<evidence type="ECO:0000256" key="3">
    <source>
        <dbReference type="ARBA" id="ARBA00022960"/>
    </source>
</evidence>
<dbReference type="InterPro" id="IPR042177">
    <property type="entry name" value="Cell/Rod_1"/>
</dbReference>
<feature type="domain" description="Rod shape-determining protein MreC beta-barrel core" evidence="5">
    <location>
        <begin position="98"/>
        <end position="244"/>
    </location>
</feature>
<gene>
    <name evidence="6" type="primary">mreC_11</name>
    <name evidence="6" type="ORF">GALL_335490</name>
</gene>
<accession>A0A1J5QM76</accession>
<dbReference type="GO" id="GO:0008360">
    <property type="term" value="P:regulation of cell shape"/>
    <property type="evidence" value="ECO:0007669"/>
    <property type="project" value="UniProtKB-KW"/>
</dbReference>
<comment type="caution">
    <text evidence="6">The sequence shown here is derived from an EMBL/GenBank/DDBJ whole genome shotgun (WGS) entry which is preliminary data.</text>
</comment>
<evidence type="ECO:0000259" key="5">
    <source>
        <dbReference type="Pfam" id="PF04085"/>
    </source>
</evidence>